<sequence>MKKLISLFSLLFLFSCSDIVDEPKNLLSKEKMAEVIADFAIYDQSYVVNPNTNMELTSRFVLKKHKITAPVYRESYKYYMSHPTQLDKILKKAKKIILEKDPELEGYIEKMKKKNPNLPTFVK</sequence>
<evidence type="ECO:0000313" key="2">
    <source>
        <dbReference type="EMBL" id="GGP03224.1"/>
    </source>
</evidence>
<protein>
    <recommendedName>
        <fullName evidence="1">DUF4296 domain-containing protein</fullName>
    </recommendedName>
</protein>
<reference evidence="3" key="1">
    <citation type="journal article" date="2019" name="Int. J. Syst. Evol. Microbiol.">
        <title>The Global Catalogue of Microorganisms (GCM) 10K type strain sequencing project: providing services to taxonomists for standard genome sequencing and annotation.</title>
        <authorList>
            <consortium name="The Broad Institute Genomics Platform"/>
            <consortium name="The Broad Institute Genome Sequencing Center for Infectious Disease"/>
            <person name="Wu L."/>
            <person name="Ma J."/>
        </authorList>
    </citation>
    <scope>NUCLEOTIDE SEQUENCE [LARGE SCALE GENOMIC DNA]</scope>
    <source>
        <strain evidence="3">CGMCC 1.7656</strain>
    </source>
</reference>
<keyword evidence="3" id="KW-1185">Reference proteome</keyword>
<dbReference type="EMBL" id="BMLV01000002">
    <property type="protein sequence ID" value="GGP03224.1"/>
    <property type="molecule type" value="Genomic_DNA"/>
</dbReference>
<organism evidence="2 3">
    <name type="scientific">Cloacibacterium rupense</name>
    <dbReference type="NCBI Taxonomy" id="517423"/>
    <lineage>
        <taxon>Bacteria</taxon>
        <taxon>Pseudomonadati</taxon>
        <taxon>Bacteroidota</taxon>
        <taxon>Flavobacteriia</taxon>
        <taxon>Flavobacteriales</taxon>
        <taxon>Weeksellaceae</taxon>
    </lineage>
</organism>
<evidence type="ECO:0000313" key="3">
    <source>
        <dbReference type="Proteomes" id="UP000620064"/>
    </source>
</evidence>
<dbReference type="RefSeq" id="WP_188617055.1">
    <property type="nucleotide sequence ID" value="NZ_BMLV01000002.1"/>
</dbReference>
<proteinExistence type="predicted"/>
<dbReference type="Pfam" id="PF14129">
    <property type="entry name" value="DUF4296"/>
    <property type="match status" value="1"/>
</dbReference>
<feature type="domain" description="DUF4296" evidence="1">
    <location>
        <begin position="23"/>
        <end position="100"/>
    </location>
</feature>
<dbReference type="PROSITE" id="PS51257">
    <property type="entry name" value="PROKAR_LIPOPROTEIN"/>
    <property type="match status" value="1"/>
</dbReference>
<comment type="caution">
    <text evidence="2">The sequence shown here is derived from an EMBL/GenBank/DDBJ whole genome shotgun (WGS) entry which is preliminary data.</text>
</comment>
<evidence type="ECO:0000259" key="1">
    <source>
        <dbReference type="Pfam" id="PF14129"/>
    </source>
</evidence>
<dbReference type="Proteomes" id="UP000620064">
    <property type="component" value="Unassembled WGS sequence"/>
</dbReference>
<accession>A0ABQ2NJ13</accession>
<name>A0ABQ2NJ13_9FLAO</name>
<gene>
    <name evidence="2" type="ORF">GCM10010992_10770</name>
</gene>
<dbReference type="InterPro" id="IPR025381">
    <property type="entry name" value="DUF4296"/>
</dbReference>